<comment type="caution">
    <text evidence="2">The sequence shown here is derived from an EMBL/GenBank/DDBJ whole genome shotgun (WGS) entry which is preliminary data.</text>
</comment>
<keyword evidence="3" id="KW-1185">Reference proteome</keyword>
<feature type="compositionally biased region" description="Polar residues" evidence="1">
    <location>
        <begin position="11"/>
        <end position="21"/>
    </location>
</feature>
<gene>
    <name evidence="2" type="ORF">J2Z31_002627</name>
</gene>
<proteinExistence type="predicted"/>
<accession>A0ABS4QZQ9</accession>
<evidence type="ECO:0000256" key="1">
    <source>
        <dbReference type="SAM" id="MobiDB-lite"/>
    </source>
</evidence>
<dbReference type="Proteomes" id="UP000730739">
    <property type="component" value="Unassembled WGS sequence"/>
</dbReference>
<evidence type="ECO:0000313" key="2">
    <source>
        <dbReference type="EMBL" id="MBP2236113.1"/>
    </source>
</evidence>
<protein>
    <submittedName>
        <fullName evidence="2">Uncharacterized protein</fullName>
    </submittedName>
</protein>
<dbReference type="EMBL" id="JAGILA010000003">
    <property type="protein sequence ID" value="MBP2236113.1"/>
    <property type="molecule type" value="Genomic_DNA"/>
</dbReference>
<name>A0ABS4QZQ9_9HYPH</name>
<reference evidence="2 3" key="1">
    <citation type="submission" date="2021-03" db="EMBL/GenBank/DDBJ databases">
        <title>Genomic Encyclopedia of Type Strains, Phase IV (KMG-IV): sequencing the most valuable type-strain genomes for metagenomic binning, comparative biology and taxonomic classification.</title>
        <authorList>
            <person name="Goeker M."/>
        </authorList>
    </citation>
    <scope>NUCLEOTIDE SEQUENCE [LARGE SCALE GENOMIC DNA]</scope>
    <source>
        <strain evidence="2 3">DSM 13372</strain>
    </source>
</reference>
<organism evidence="2 3">
    <name type="scientific">Sinorhizobium kostiense</name>
    <dbReference type="NCBI Taxonomy" id="76747"/>
    <lineage>
        <taxon>Bacteria</taxon>
        <taxon>Pseudomonadati</taxon>
        <taxon>Pseudomonadota</taxon>
        <taxon>Alphaproteobacteria</taxon>
        <taxon>Hyphomicrobiales</taxon>
        <taxon>Rhizobiaceae</taxon>
        <taxon>Sinorhizobium/Ensifer group</taxon>
        <taxon>Sinorhizobium</taxon>
    </lineage>
</organism>
<evidence type="ECO:0000313" key="3">
    <source>
        <dbReference type="Proteomes" id="UP000730739"/>
    </source>
</evidence>
<feature type="compositionally biased region" description="Basic and acidic residues" evidence="1">
    <location>
        <begin position="22"/>
        <end position="31"/>
    </location>
</feature>
<feature type="region of interest" description="Disordered" evidence="1">
    <location>
        <begin position="1"/>
        <end position="43"/>
    </location>
</feature>
<sequence length="107" mass="11490">MLSTRKRLPQANWSWTKSSGHSLDEDRRTRADGPPSGFPLANRKPFLAIQPIDAVDAGRLSLPPEQDEQSPVAEAPSLVGEIAQLLSQFGLLTVGVTDSAPSSGQRI</sequence>